<proteinExistence type="predicted"/>
<dbReference type="EMBL" id="LSDN01000013">
    <property type="protein sequence ID" value="KXB81160.1"/>
    <property type="molecule type" value="Genomic_DNA"/>
</dbReference>
<dbReference type="AlphaFoldDB" id="A0AB34X036"/>
<comment type="caution">
    <text evidence="2">The sequence shown here is derived from an EMBL/GenBank/DDBJ whole genome shotgun (WGS) entry which is preliminary data.</text>
</comment>
<evidence type="ECO:0000313" key="3">
    <source>
        <dbReference type="Proteomes" id="UP000070572"/>
    </source>
</evidence>
<reference evidence="2 3" key="1">
    <citation type="submission" date="2016-01" db="EMBL/GenBank/DDBJ databases">
        <authorList>
            <person name="Mitreva M."/>
            <person name="Pepin K.H."/>
            <person name="Mihindukulasuriya K.A."/>
            <person name="Fulton R."/>
            <person name="Fronick C."/>
            <person name="O'Laughlin M."/>
            <person name="Miner T."/>
            <person name="Herter B."/>
            <person name="Rosa B.A."/>
            <person name="Cordes M."/>
            <person name="Tomlinson C."/>
            <person name="Wollam A."/>
            <person name="Palsikar V.B."/>
            <person name="Mardis E.R."/>
            <person name="Wilson R.K."/>
        </authorList>
    </citation>
    <scope>NUCLEOTIDE SEQUENCE [LARGE SCALE GENOMIC DNA]</scope>
    <source>
        <strain evidence="2 3">DNF00696</strain>
    </source>
</reference>
<name>A0AB34X036_9ACTO</name>
<gene>
    <name evidence="2" type="ORF">HMPREF1862_00885</name>
</gene>
<accession>A0AB34X036</accession>
<evidence type="ECO:0000256" key="1">
    <source>
        <dbReference type="SAM" id="MobiDB-lite"/>
    </source>
</evidence>
<dbReference type="Proteomes" id="UP000070572">
    <property type="component" value="Unassembled WGS sequence"/>
</dbReference>
<feature type="region of interest" description="Disordered" evidence="1">
    <location>
        <begin position="1"/>
        <end position="20"/>
    </location>
</feature>
<evidence type="ECO:0000313" key="2">
    <source>
        <dbReference type="EMBL" id="KXB81160.1"/>
    </source>
</evidence>
<sequence>MGIRTCEGWRGEGSAQGLGFSSRPRIRKTWRRFSNAYAHRTHSDKT</sequence>
<protein>
    <submittedName>
        <fullName evidence="2">Uncharacterized protein</fullName>
    </submittedName>
</protein>
<organism evidence="2 3">
    <name type="scientific">Varibaculum cambriense</name>
    <dbReference type="NCBI Taxonomy" id="184870"/>
    <lineage>
        <taxon>Bacteria</taxon>
        <taxon>Bacillati</taxon>
        <taxon>Actinomycetota</taxon>
        <taxon>Actinomycetes</taxon>
        <taxon>Actinomycetales</taxon>
        <taxon>Actinomycetaceae</taxon>
        <taxon>Varibaculum</taxon>
    </lineage>
</organism>